<proteinExistence type="predicted"/>
<organism evidence="1 2">
    <name type="scientific">Novilysobacter erysipheiresistens</name>
    <dbReference type="NCBI Taxonomy" id="1749332"/>
    <lineage>
        <taxon>Bacteria</taxon>
        <taxon>Pseudomonadati</taxon>
        <taxon>Pseudomonadota</taxon>
        <taxon>Gammaproteobacteria</taxon>
        <taxon>Lysobacterales</taxon>
        <taxon>Lysobacteraceae</taxon>
        <taxon>Novilysobacter</taxon>
    </lineage>
</organism>
<gene>
    <name evidence="1" type="ORF">SNE34_01385</name>
</gene>
<evidence type="ECO:0000313" key="1">
    <source>
        <dbReference type="EMBL" id="MEG3182668.1"/>
    </source>
</evidence>
<dbReference type="RefSeq" id="WP_332614000.1">
    <property type="nucleotide sequence ID" value="NZ_JAXGFP010000001.1"/>
</dbReference>
<name>A0ABU7YUF9_9GAMM</name>
<dbReference type="EMBL" id="JAXGFP010000001">
    <property type="protein sequence ID" value="MEG3182668.1"/>
    <property type="molecule type" value="Genomic_DNA"/>
</dbReference>
<protein>
    <submittedName>
        <fullName evidence="1">Uncharacterized protein</fullName>
    </submittedName>
</protein>
<sequence length="214" mass="23446">MSADLDSLWLAMVGVYGHRWTSSHGADHATGSGEIWARGLSGLSSLQLGVGMDACITSSDPWPPTLPEFRAMCLGVPSLAFVRDDLTRAPEHRNRFTLLVWSYVDAYRIKLVSADQSDRQLRDAYELAREHVMRGGALPEVVAAIEQDKPKPPVDLSPEEKAERLERLRAELMTGTPVTEQPEPETPVIDKAAIEADLQAHYSDRKSAAAGGDL</sequence>
<reference evidence="1 2" key="1">
    <citation type="journal article" date="2016" name="Int. J. Syst. Evol. Microbiol.">
        <title>Lysobacter erysipheiresistens sp. nov., an antagonist of powdery mildew, isolated from tobacco-cultivated soil.</title>
        <authorList>
            <person name="Xie B."/>
            <person name="Li T."/>
            <person name="Lin X."/>
            <person name="Wang C.J."/>
            <person name="Chen Y.J."/>
            <person name="Liu W.J."/>
            <person name="Zhao Z.W."/>
        </authorList>
    </citation>
    <scope>NUCLEOTIDE SEQUENCE [LARGE SCALE GENOMIC DNA]</scope>
    <source>
        <strain evidence="1 2">RS-LYSO-3</strain>
    </source>
</reference>
<dbReference type="Proteomes" id="UP001355056">
    <property type="component" value="Unassembled WGS sequence"/>
</dbReference>
<evidence type="ECO:0000313" key="2">
    <source>
        <dbReference type="Proteomes" id="UP001355056"/>
    </source>
</evidence>
<comment type="caution">
    <text evidence="1">The sequence shown here is derived from an EMBL/GenBank/DDBJ whole genome shotgun (WGS) entry which is preliminary data.</text>
</comment>
<accession>A0ABU7YUF9</accession>
<keyword evidence="2" id="KW-1185">Reference proteome</keyword>